<reference evidence="2 3" key="1">
    <citation type="submission" date="2013-03" db="EMBL/GenBank/DDBJ databases">
        <title>The Genome Sequence of Phialophora europaea CBS 101466.</title>
        <authorList>
            <consortium name="The Broad Institute Genomics Platform"/>
            <person name="Cuomo C."/>
            <person name="de Hoog S."/>
            <person name="Gorbushina A."/>
            <person name="Walker B."/>
            <person name="Young S.K."/>
            <person name="Zeng Q."/>
            <person name="Gargeya S."/>
            <person name="Fitzgerald M."/>
            <person name="Haas B."/>
            <person name="Abouelleil A."/>
            <person name="Allen A.W."/>
            <person name="Alvarado L."/>
            <person name="Arachchi H.M."/>
            <person name="Berlin A.M."/>
            <person name="Chapman S.B."/>
            <person name="Gainer-Dewar J."/>
            <person name="Goldberg J."/>
            <person name="Griggs A."/>
            <person name="Gujja S."/>
            <person name="Hansen M."/>
            <person name="Howarth C."/>
            <person name="Imamovic A."/>
            <person name="Ireland A."/>
            <person name="Larimer J."/>
            <person name="McCowan C."/>
            <person name="Murphy C."/>
            <person name="Pearson M."/>
            <person name="Poon T.W."/>
            <person name="Priest M."/>
            <person name="Roberts A."/>
            <person name="Saif S."/>
            <person name="Shea T."/>
            <person name="Sisk P."/>
            <person name="Sykes S."/>
            <person name="Wortman J."/>
            <person name="Nusbaum C."/>
            <person name="Birren B."/>
        </authorList>
    </citation>
    <scope>NUCLEOTIDE SEQUENCE [LARGE SCALE GENOMIC DNA]</scope>
    <source>
        <strain evidence="2 3">CBS 101466</strain>
    </source>
</reference>
<feature type="signal peptide" evidence="1">
    <location>
        <begin position="1"/>
        <end position="19"/>
    </location>
</feature>
<evidence type="ECO:0000313" key="3">
    <source>
        <dbReference type="Proteomes" id="UP000030752"/>
    </source>
</evidence>
<keyword evidence="1" id="KW-0732">Signal</keyword>
<feature type="chain" id="PRO_5004824249" description="Apple domain-containing protein" evidence="1">
    <location>
        <begin position="20"/>
        <end position="174"/>
    </location>
</feature>
<evidence type="ECO:0000256" key="1">
    <source>
        <dbReference type="SAM" id="SignalP"/>
    </source>
</evidence>
<dbReference type="eggNOG" id="ENOG502T540">
    <property type="taxonomic scope" value="Eukaryota"/>
</dbReference>
<keyword evidence="3" id="KW-1185">Reference proteome</keyword>
<dbReference type="Proteomes" id="UP000030752">
    <property type="component" value="Unassembled WGS sequence"/>
</dbReference>
<dbReference type="STRING" id="1220924.W2S2X2"/>
<accession>W2S2X2</accession>
<dbReference type="EMBL" id="KB822718">
    <property type="protein sequence ID" value="ETN42368.1"/>
    <property type="molecule type" value="Genomic_DNA"/>
</dbReference>
<name>W2S2X2_CYPE1</name>
<dbReference type="OrthoDB" id="4160925at2759"/>
<evidence type="ECO:0008006" key="4">
    <source>
        <dbReference type="Google" id="ProtNLM"/>
    </source>
</evidence>
<dbReference type="InParanoid" id="W2S2X2"/>
<sequence>MKTAFIVTALAGLAAAGWGQPAKTCRAIKDVKGVSPPANNNNGGSKNTDGGNKDNNNVYAATCPADNGKTVAAGGSCGASFTIHCDVSATPGASSKFWEQTSGQLVGTLAECNKQCDDNALCEATLWVDDASSKDYHHCWQTSGLGPVTGAGKARISYKGQATGKCSASYSQKG</sequence>
<evidence type="ECO:0000313" key="2">
    <source>
        <dbReference type="EMBL" id="ETN42368.1"/>
    </source>
</evidence>
<dbReference type="GeneID" id="19968861"/>
<protein>
    <recommendedName>
        <fullName evidence="4">Apple domain-containing protein</fullName>
    </recommendedName>
</protein>
<dbReference type="VEuPathDB" id="FungiDB:HMPREF1541_01522"/>
<proteinExistence type="predicted"/>
<gene>
    <name evidence="2" type="ORF">HMPREF1541_01522</name>
</gene>
<dbReference type="HOGENOM" id="CLU_1539981_0_0_1"/>
<dbReference type="RefSeq" id="XP_008714104.1">
    <property type="nucleotide sequence ID" value="XM_008715882.1"/>
</dbReference>
<dbReference type="AlphaFoldDB" id="W2S2X2"/>
<organism evidence="2 3">
    <name type="scientific">Cyphellophora europaea (strain CBS 101466)</name>
    <name type="common">Phialophora europaea</name>
    <dbReference type="NCBI Taxonomy" id="1220924"/>
    <lineage>
        <taxon>Eukaryota</taxon>
        <taxon>Fungi</taxon>
        <taxon>Dikarya</taxon>
        <taxon>Ascomycota</taxon>
        <taxon>Pezizomycotina</taxon>
        <taxon>Eurotiomycetes</taxon>
        <taxon>Chaetothyriomycetidae</taxon>
        <taxon>Chaetothyriales</taxon>
        <taxon>Cyphellophoraceae</taxon>
        <taxon>Cyphellophora</taxon>
    </lineage>
</organism>